<protein>
    <submittedName>
        <fullName evidence="1">Uncharacterized protein</fullName>
    </submittedName>
</protein>
<dbReference type="AlphaFoldDB" id="A0A2C7A7D7"/>
<dbReference type="RefSeq" id="WP_099097478.1">
    <property type="nucleotide sequence ID" value="NZ_PDNU01000082.1"/>
</dbReference>
<evidence type="ECO:0000313" key="1">
    <source>
        <dbReference type="EMBL" id="PHK92956.1"/>
    </source>
</evidence>
<sequence>MNVRHHIIHSIQLPATLRPVRAELHRLGFAVLERDGHLGADAPLWILADGCERAWGVRPLANDVFAIVLPDGRPATGEGWLDCPTTAREVGASIEVLEMRRQRAKAAEVVPMMSADEELETLSDWADAQAARAEKGDF</sequence>
<accession>A0A2C7A7D7</accession>
<comment type="caution">
    <text evidence="1">The sequence shown here is derived from an EMBL/GenBank/DDBJ whole genome shotgun (WGS) entry which is preliminary data.</text>
</comment>
<dbReference type="Proteomes" id="UP000223527">
    <property type="component" value="Unassembled WGS sequence"/>
</dbReference>
<reference evidence="1 2" key="1">
    <citation type="submission" date="2017-10" db="EMBL/GenBank/DDBJ databases">
        <authorList>
            <person name="Banno H."/>
            <person name="Chua N.-H."/>
        </authorList>
    </citation>
    <scope>NUCLEOTIDE SEQUENCE [LARGE SCALE GENOMIC DNA]</scope>
    <source>
        <strain evidence="1 2">YW11</strain>
    </source>
</reference>
<proteinExistence type="predicted"/>
<dbReference type="EMBL" id="PDNU01000082">
    <property type="protein sequence ID" value="PHK92956.1"/>
    <property type="molecule type" value="Genomic_DNA"/>
</dbReference>
<gene>
    <name evidence="1" type="ORF">CR162_21225</name>
</gene>
<evidence type="ECO:0000313" key="2">
    <source>
        <dbReference type="Proteomes" id="UP000223527"/>
    </source>
</evidence>
<organism evidence="1 2">
    <name type="scientific">Teichococcus rhizosphaerae</name>
    <dbReference type="NCBI Taxonomy" id="1335062"/>
    <lineage>
        <taxon>Bacteria</taxon>
        <taxon>Pseudomonadati</taxon>
        <taxon>Pseudomonadota</taxon>
        <taxon>Alphaproteobacteria</taxon>
        <taxon>Acetobacterales</taxon>
        <taxon>Roseomonadaceae</taxon>
        <taxon>Roseomonas</taxon>
    </lineage>
</organism>
<keyword evidence="2" id="KW-1185">Reference proteome</keyword>
<name>A0A2C7A7D7_9PROT</name>